<dbReference type="Pfam" id="PF13439">
    <property type="entry name" value="Glyco_transf_4"/>
    <property type="match status" value="1"/>
</dbReference>
<keyword evidence="5" id="KW-1185">Reference proteome</keyword>
<dbReference type="PANTHER" id="PTHR46401">
    <property type="entry name" value="GLYCOSYLTRANSFERASE WBBK-RELATED"/>
    <property type="match status" value="1"/>
</dbReference>
<evidence type="ECO:0000313" key="4">
    <source>
        <dbReference type="EMBL" id="MFN2974815.1"/>
    </source>
</evidence>
<proteinExistence type="predicted"/>
<evidence type="ECO:0000256" key="1">
    <source>
        <dbReference type="SAM" id="MobiDB-lite"/>
    </source>
</evidence>
<dbReference type="EMBL" id="JBJYXY010000001">
    <property type="protein sequence ID" value="MFN2974815.1"/>
    <property type="molecule type" value="Genomic_DNA"/>
</dbReference>
<protein>
    <submittedName>
        <fullName evidence="4">Glycosyltransferase family 4 protein</fullName>
    </submittedName>
</protein>
<dbReference type="PANTHER" id="PTHR46401:SF8">
    <property type="entry name" value="BLL6006 PROTEIN"/>
    <property type="match status" value="1"/>
</dbReference>
<sequence>MIGSTLELSGDDRTSTGTLSPSVQPDHTRPLKLLAYVHLRNIHGSTGAGRTARQIVEHLAVRNDTELRVLADANDAKRILPLVQKPWTEYSYSLFSADTSRQQARWFFLDRPRAEAYWPDADVVFCTGESYVPATKTKLAMTAHDAGYFESAAHIRDWTYWKTRLKWELLYKKLERRVDMFHTVSAFSAERLAHYFPQIKSRIRWVYNGVTPHFFEPVTSAGRAYMEQSGLLDDTYLLIPGGLHFRKNAELILQAAPLLLKRFPRLTIAVVNHTNPVYAQRSQSLGPRFRLLGFVSDDALKALYSCAGAVWYPSRYEGFGLPIVEAMACGAPVVASNSTCIPEIAGDAALLADPASPAAHVKSISQLLTDERARLQFAHAGIARAQQFTWQKCARELRGHFASLL</sequence>
<accession>A0ABW9KIN0</accession>
<feature type="compositionally biased region" description="Polar residues" evidence="1">
    <location>
        <begin position="15"/>
        <end position="25"/>
    </location>
</feature>
<feature type="domain" description="Glycosyltransferase subfamily 4-like N-terminal" evidence="3">
    <location>
        <begin position="47"/>
        <end position="212"/>
    </location>
</feature>
<dbReference type="InterPro" id="IPR028098">
    <property type="entry name" value="Glyco_trans_4-like_N"/>
</dbReference>
<dbReference type="Proteomes" id="UP001634747">
    <property type="component" value="Unassembled WGS sequence"/>
</dbReference>
<evidence type="ECO:0000259" key="2">
    <source>
        <dbReference type="Pfam" id="PF00534"/>
    </source>
</evidence>
<dbReference type="InterPro" id="IPR001296">
    <property type="entry name" value="Glyco_trans_1"/>
</dbReference>
<reference evidence="4 5" key="1">
    <citation type="submission" date="2024-12" db="EMBL/GenBank/DDBJ databases">
        <authorList>
            <person name="Lee Y."/>
        </authorList>
    </citation>
    <scope>NUCLEOTIDE SEQUENCE [LARGE SCALE GENOMIC DNA]</scope>
    <source>
        <strain evidence="4 5">03SUJ4</strain>
    </source>
</reference>
<evidence type="ECO:0000259" key="3">
    <source>
        <dbReference type="Pfam" id="PF13439"/>
    </source>
</evidence>
<dbReference type="SUPFAM" id="SSF53756">
    <property type="entry name" value="UDP-Glycosyltransferase/glycogen phosphorylase"/>
    <property type="match status" value="1"/>
</dbReference>
<dbReference type="RefSeq" id="WP_263413634.1">
    <property type="nucleotide sequence ID" value="NZ_BAABBH010000001.1"/>
</dbReference>
<feature type="domain" description="Glycosyl transferase family 1" evidence="2">
    <location>
        <begin position="229"/>
        <end position="381"/>
    </location>
</feature>
<dbReference type="CDD" id="cd03809">
    <property type="entry name" value="GT4_MtfB-like"/>
    <property type="match status" value="1"/>
</dbReference>
<gene>
    <name evidence="4" type="ORF">ACK2TP_03490</name>
</gene>
<organism evidence="4 5">
    <name type="scientific">Terriglobus aquaticus</name>
    <dbReference type="NCBI Taxonomy" id="940139"/>
    <lineage>
        <taxon>Bacteria</taxon>
        <taxon>Pseudomonadati</taxon>
        <taxon>Acidobacteriota</taxon>
        <taxon>Terriglobia</taxon>
        <taxon>Terriglobales</taxon>
        <taxon>Acidobacteriaceae</taxon>
        <taxon>Terriglobus</taxon>
    </lineage>
</organism>
<comment type="caution">
    <text evidence="4">The sequence shown here is derived from an EMBL/GenBank/DDBJ whole genome shotgun (WGS) entry which is preliminary data.</text>
</comment>
<feature type="region of interest" description="Disordered" evidence="1">
    <location>
        <begin position="1"/>
        <end position="26"/>
    </location>
</feature>
<evidence type="ECO:0000313" key="5">
    <source>
        <dbReference type="Proteomes" id="UP001634747"/>
    </source>
</evidence>
<name>A0ABW9KIN0_9BACT</name>
<dbReference type="Gene3D" id="3.40.50.2000">
    <property type="entry name" value="Glycogen Phosphorylase B"/>
    <property type="match status" value="2"/>
</dbReference>
<dbReference type="Pfam" id="PF00534">
    <property type="entry name" value="Glycos_transf_1"/>
    <property type="match status" value="1"/>
</dbReference>